<comment type="caution">
    <text evidence="4">The sequence shown here is derived from an EMBL/GenBank/DDBJ whole genome shotgun (WGS) entry which is preliminary data.</text>
</comment>
<dbReference type="NCBIfam" id="TIGR02937">
    <property type="entry name" value="sigma70-ECF"/>
    <property type="match status" value="1"/>
</dbReference>
<accession>A0A7C8KUU7</accession>
<dbReference type="GO" id="GO:0003677">
    <property type="term" value="F:DNA binding"/>
    <property type="evidence" value="ECO:0007669"/>
    <property type="project" value="InterPro"/>
</dbReference>
<evidence type="ECO:0000256" key="1">
    <source>
        <dbReference type="ARBA" id="ARBA00011344"/>
    </source>
</evidence>
<dbReference type="Pfam" id="PF08281">
    <property type="entry name" value="Sigma70_r4_2"/>
    <property type="match status" value="1"/>
</dbReference>
<dbReference type="PANTHER" id="PTHR30173">
    <property type="entry name" value="SIGMA 19 FACTOR"/>
    <property type="match status" value="1"/>
</dbReference>
<dbReference type="GO" id="GO:0006352">
    <property type="term" value="P:DNA-templated transcription initiation"/>
    <property type="evidence" value="ECO:0007669"/>
    <property type="project" value="InterPro"/>
</dbReference>
<evidence type="ECO:0000259" key="3">
    <source>
        <dbReference type="Pfam" id="PF08281"/>
    </source>
</evidence>
<dbReference type="SUPFAM" id="SSF54427">
    <property type="entry name" value="NTF2-like"/>
    <property type="match status" value="1"/>
</dbReference>
<dbReference type="RefSeq" id="WP_153402481.1">
    <property type="nucleotide sequence ID" value="NZ_ML762427.1"/>
</dbReference>
<evidence type="ECO:0000259" key="2">
    <source>
        <dbReference type="Pfam" id="PF04542"/>
    </source>
</evidence>
<dbReference type="AlphaFoldDB" id="A0A7C8KUU7"/>
<proteinExistence type="predicted"/>
<dbReference type="InterPro" id="IPR032710">
    <property type="entry name" value="NTF2-like_dom_sf"/>
</dbReference>
<dbReference type="PANTHER" id="PTHR30173:SF36">
    <property type="entry name" value="ECF RNA POLYMERASE SIGMA FACTOR SIGJ"/>
    <property type="match status" value="1"/>
</dbReference>
<dbReference type="Pfam" id="PF04542">
    <property type="entry name" value="Sigma70_r2"/>
    <property type="match status" value="1"/>
</dbReference>
<comment type="subunit">
    <text evidence="1">Interacts transiently with the RNA polymerase catalytic core formed by RpoA, RpoB, RpoC and RpoZ (2 alpha, 1 beta, 1 beta' and 1 omega subunit) to form the RNA polymerase holoenzyme that can initiate transcription.</text>
</comment>
<reference evidence="4 5" key="1">
    <citation type="submission" date="2019-10" db="EMBL/GenBank/DDBJ databases">
        <title>Gracilibacillus sp. nov. isolated from rice seeds.</title>
        <authorList>
            <person name="He S."/>
        </authorList>
    </citation>
    <scope>NUCLEOTIDE SEQUENCE [LARGE SCALE GENOMIC DNA]</scope>
    <source>
        <strain evidence="4 5">TD8</strain>
    </source>
</reference>
<gene>
    <name evidence="4" type="ORF">F9U64_08035</name>
</gene>
<dbReference type="InterPro" id="IPR036388">
    <property type="entry name" value="WH-like_DNA-bd_sf"/>
</dbReference>
<dbReference type="InterPro" id="IPR013324">
    <property type="entry name" value="RNA_pol_sigma_r3/r4-like"/>
</dbReference>
<dbReference type="InterPro" id="IPR014284">
    <property type="entry name" value="RNA_pol_sigma-70_dom"/>
</dbReference>
<evidence type="ECO:0000313" key="5">
    <source>
        <dbReference type="Proteomes" id="UP000480246"/>
    </source>
</evidence>
<dbReference type="SUPFAM" id="SSF88946">
    <property type="entry name" value="Sigma2 domain of RNA polymerase sigma factors"/>
    <property type="match status" value="1"/>
</dbReference>
<dbReference type="Gene3D" id="1.10.10.10">
    <property type="entry name" value="Winged helix-like DNA-binding domain superfamily/Winged helix DNA-binding domain"/>
    <property type="match status" value="1"/>
</dbReference>
<dbReference type="Gene3D" id="1.10.1740.10">
    <property type="match status" value="1"/>
</dbReference>
<dbReference type="InterPro" id="IPR007627">
    <property type="entry name" value="RNA_pol_sigma70_r2"/>
</dbReference>
<dbReference type="Proteomes" id="UP000480246">
    <property type="component" value="Unassembled WGS sequence"/>
</dbReference>
<feature type="domain" description="RNA polymerase sigma factor 70 region 4 type 2" evidence="3">
    <location>
        <begin position="107"/>
        <end position="155"/>
    </location>
</feature>
<evidence type="ECO:0000313" key="4">
    <source>
        <dbReference type="EMBL" id="KAB8137746.1"/>
    </source>
</evidence>
<protein>
    <submittedName>
        <fullName evidence="4">RNA polymerase sigma-70 factor</fullName>
    </submittedName>
</protein>
<sequence>MKDLYEEYKALLFTVAYRMLGSIKDAEDIVHDVFIQLESVNLTEIENLKSYLIKMVTNKSLNLLQSARKQREVYPGEWLPEPIVSLDANEPLDKLLKEESVSYAFVVLLQQLTDLERGIYLLREVLSYDYQNIAEMLDRSEESCRKVYSRAKQKLEKKKQFNKKNMGKANELAELFLHSIEIGNFDSFINQLTEDVVLITDGGGKARAAIYPIFSKQRVSAFLQGVYKRGTFEGELRIVNVNGEIGILQSNQGSPVKLIIFDHNDREIQNIYVVINPDKLKEIGHKFSF</sequence>
<dbReference type="GO" id="GO:0016987">
    <property type="term" value="F:sigma factor activity"/>
    <property type="evidence" value="ECO:0007669"/>
    <property type="project" value="InterPro"/>
</dbReference>
<dbReference type="NCBIfam" id="TIGR02957">
    <property type="entry name" value="SigX4"/>
    <property type="match status" value="1"/>
</dbReference>
<keyword evidence="5" id="KW-1185">Reference proteome</keyword>
<feature type="domain" description="RNA polymerase sigma-70 region 2" evidence="2">
    <location>
        <begin position="4"/>
        <end position="69"/>
    </location>
</feature>
<dbReference type="OrthoDB" id="3211555at2"/>
<organism evidence="4 5">
    <name type="scientific">Gracilibacillus oryzae</name>
    <dbReference type="NCBI Taxonomy" id="1672701"/>
    <lineage>
        <taxon>Bacteria</taxon>
        <taxon>Bacillati</taxon>
        <taxon>Bacillota</taxon>
        <taxon>Bacilli</taxon>
        <taxon>Bacillales</taxon>
        <taxon>Bacillaceae</taxon>
        <taxon>Gracilibacillus</taxon>
    </lineage>
</organism>
<dbReference type="InterPro" id="IPR052704">
    <property type="entry name" value="ECF_Sigma-70_Domain"/>
</dbReference>
<name>A0A7C8KUU7_9BACI</name>
<dbReference type="InterPro" id="IPR014303">
    <property type="entry name" value="RNA_pol_sigma-70_ECF"/>
</dbReference>
<dbReference type="InterPro" id="IPR013325">
    <property type="entry name" value="RNA_pol_sigma_r2"/>
</dbReference>
<dbReference type="NCBIfam" id="NF007214">
    <property type="entry name" value="PRK09636.1"/>
    <property type="match status" value="1"/>
</dbReference>
<dbReference type="EMBL" id="WEID01000036">
    <property type="protein sequence ID" value="KAB8137746.1"/>
    <property type="molecule type" value="Genomic_DNA"/>
</dbReference>
<dbReference type="SUPFAM" id="SSF88659">
    <property type="entry name" value="Sigma3 and sigma4 domains of RNA polymerase sigma factors"/>
    <property type="match status" value="1"/>
</dbReference>
<dbReference type="InterPro" id="IPR013249">
    <property type="entry name" value="RNA_pol_sigma70_r4_t2"/>
</dbReference>